<feature type="domain" description="LTD" evidence="6">
    <location>
        <begin position="3634"/>
        <end position="3764"/>
    </location>
</feature>
<evidence type="ECO:0000259" key="6">
    <source>
        <dbReference type="PROSITE" id="PS51841"/>
    </source>
</evidence>
<keyword evidence="8" id="KW-1185">Reference proteome</keyword>
<evidence type="ECO:0000313" key="7">
    <source>
        <dbReference type="EMBL" id="MEA5442609.1"/>
    </source>
</evidence>
<name>A0ABU5SVT4_9CYAN</name>
<dbReference type="Pfam" id="PF03372">
    <property type="entry name" value="Exo_endo_phos"/>
    <property type="match status" value="1"/>
</dbReference>
<dbReference type="CDD" id="cd10283">
    <property type="entry name" value="MnuA_DNase1-like"/>
    <property type="match status" value="1"/>
</dbReference>
<dbReference type="CDD" id="cd04486">
    <property type="entry name" value="YhcR_OBF_like"/>
    <property type="match status" value="1"/>
</dbReference>
<dbReference type="SUPFAM" id="SSF55816">
    <property type="entry name" value="5'-nucleotidase (syn. UDP-sugar hydrolase), C-terminal domain"/>
    <property type="match status" value="1"/>
</dbReference>
<dbReference type="PANTHER" id="PTHR42834:SF1">
    <property type="entry name" value="ENDONUCLEASE_EXONUCLEASE_PHOSPHATASE FAMILY PROTEIN (AFU_ORTHOLOGUE AFUA_3G09210)"/>
    <property type="match status" value="1"/>
</dbReference>
<feature type="domain" description="LTD" evidence="6">
    <location>
        <begin position="3812"/>
        <end position="3949"/>
    </location>
</feature>
<dbReference type="Pfam" id="PF13449">
    <property type="entry name" value="Phytase-like"/>
    <property type="match status" value="1"/>
</dbReference>
<dbReference type="Pfam" id="PF22494">
    <property type="entry name" value="choice_anch_I"/>
    <property type="match status" value="2"/>
</dbReference>
<dbReference type="InterPro" id="IPR047971">
    <property type="entry name" value="ExeM-like"/>
</dbReference>
<dbReference type="Gene3D" id="3.60.21.10">
    <property type="match status" value="1"/>
</dbReference>
<reference evidence="7 8" key="1">
    <citation type="submission" date="2023-12" db="EMBL/GenBank/DDBJ databases">
        <title>Baltic Sea Cyanobacteria.</title>
        <authorList>
            <person name="Delbaje E."/>
            <person name="Fewer D.P."/>
            <person name="Shishido T.K."/>
        </authorList>
    </citation>
    <scope>NUCLEOTIDE SEQUENCE [LARGE SCALE GENOMIC DNA]</scope>
    <source>
        <strain evidence="7 8">UHCC 0281</strain>
    </source>
</reference>
<feature type="domain" description="Cadherin" evidence="5">
    <location>
        <begin position="1447"/>
        <end position="1541"/>
    </location>
</feature>
<dbReference type="Gene3D" id="3.60.10.10">
    <property type="entry name" value="Endonuclease/exonuclease/phosphatase"/>
    <property type="match status" value="1"/>
</dbReference>
<dbReference type="CDD" id="cd11304">
    <property type="entry name" value="Cadherin_repeat"/>
    <property type="match status" value="2"/>
</dbReference>
<dbReference type="Proteomes" id="UP001302329">
    <property type="component" value="Unassembled WGS sequence"/>
</dbReference>
<organism evidence="7 8">
    <name type="scientific">Cyanobium gracile UHCC 0281</name>
    <dbReference type="NCBI Taxonomy" id="3110309"/>
    <lineage>
        <taxon>Bacteria</taxon>
        <taxon>Bacillati</taxon>
        <taxon>Cyanobacteriota</taxon>
        <taxon>Cyanophyceae</taxon>
        <taxon>Synechococcales</taxon>
        <taxon>Prochlorococcaceae</taxon>
        <taxon>Cyanobium</taxon>
    </lineage>
</organism>
<proteinExistence type="predicted"/>
<evidence type="ECO:0000256" key="4">
    <source>
        <dbReference type="SAM" id="MobiDB-lite"/>
    </source>
</evidence>
<feature type="region of interest" description="Disordered" evidence="4">
    <location>
        <begin position="535"/>
        <end position="554"/>
    </location>
</feature>
<dbReference type="Gene3D" id="2.130.10.10">
    <property type="entry name" value="YVTN repeat-like/Quinoprotein amine dehydrogenase"/>
    <property type="match status" value="1"/>
</dbReference>
<dbReference type="InterPro" id="IPR009722">
    <property type="entry name" value="YjiK/CarP"/>
</dbReference>
<dbReference type="InterPro" id="IPR008334">
    <property type="entry name" value="5'-Nucleotdase_C"/>
</dbReference>
<keyword evidence="7" id="KW-0378">Hydrolase</keyword>
<keyword evidence="7" id="KW-0540">Nuclease</keyword>
<evidence type="ECO:0000256" key="1">
    <source>
        <dbReference type="ARBA" id="ARBA00004236"/>
    </source>
</evidence>
<evidence type="ECO:0000259" key="5">
    <source>
        <dbReference type="PROSITE" id="PS50268"/>
    </source>
</evidence>
<dbReference type="PROSITE" id="PS51841">
    <property type="entry name" value="LTD"/>
    <property type="match status" value="2"/>
</dbReference>
<keyword evidence="3" id="KW-0472">Membrane</keyword>
<dbReference type="Pfam" id="PF00932">
    <property type="entry name" value="LTD"/>
    <property type="match status" value="2"/>
</dbReference>
<dbReference type="Pfam" id="PF13448">
    <property type="entry name" value="DUF4114"/>
    <property type="match status" value="1"/>
</dbReference>
<dbReference type="SUPFAM" id="SSF56300">
    <property type="entry name" value="Metallo-dependent phosphatases"/>
    <property type="match status" value="1"/>
</dbReference>
<dbReference type="InterPro" id="IPR027372">
    <property type="entry name" value="Phytase-like_dom"/>
</dbReference>
<dbReference type="NCBIfam" id="NF033681">
    <property type="entry name" value="ExeM_NucH_DNase"/>
    <property type="match status" value="1"/>
</dbReference>
<dbReference type="GO" id="GO:0004519">
    <property type="term" value="F:endonuclease activity"/>
    <property type="evidence" value="ECO:0007669"/>
    <property type="project" value="UniProtKB-KW"/>
</dbReference>
<dbReference type="PROSITE" id="PS50268">
    <property type="entry name" value="CADHERIN_2"/>
    <property type="match status" value="3"/>
</dbReference>
<comment type="caution">
    <text evidence="7">The sequence shown here is derived from an EMBL/GenBank/DDBJ whole genome shotgun (WGS) entry which is preliminary data.</text>
</comment>
<protein>
    <submittedName>
        <fullName evidence="7">ExeM/NucH family extracellular endonuclease</fullName>
    </submittedName>
</protein>
<feature type="domain" description="Cadherin" evidence="5">
    <location>
        <begin position="1541"/>
        <end position="1644"/>
    </location>
</feature>
<dbReference type="InterPro" id="IPR015919">
    <property type="entry name" value="Cadherin-like_sf"/>
</dbReference>
<dbReference type="RefSeq" id="WP_323356676.1">
    <property type="nucleotide sequence ID" value="NZ_JAYGHY010000022.1"/>
</dbReference>
<dbReference type="InterPro" id="IPR029052">
    <property type="entry name" value="Metallo-depent_PP-like"/>
</dbReference>
<dbReference type="PANTHER" id="PTHR42834">
    <property type="entry name" value="ENDONUCLEASE/EXONUCLEASE/PHOSPHATASE FAMILY PROTEIN (AFU_ORTHOLOGUE AFUA_3G09210)"/>
    <property type="match status" value="1"/>
</dbReference>
<dbReference type="SUPFAM" id="SSF56219">
    <property type="entry name" value="DNase I-like"/>
    <property type="match status" value="1"/>
</dbReference>
<dbReference type="Pfam" id="PF06977">
    <property type="entry name" value="SdiA-regulated"/>
    <property type="match status" value="1"/>
</dbReference>
<dbReference type="InterPro" id="IPR002126">
    <property type="entry name" value="Cadherin-like_dom"/>
</dbReference>
<keyword evidence="2" id="KW-1003">Cell membrane</keyword>
<dbReference type="InterPro" id="IPR036691">
    <property type="entry name" value="Endo/exonu/phosph_ase_sf"/>
</dbReference>
<dbReference type="InterPro" id="IPR036907">
    <property type="entry name" value="5'-Nucleotdase_C_sf"/>
</dbReference>
<dbReference type="InterPro" id="IPR001322">
    <property type="entry name" value="Lamin_tail_dom"/>
</dbReference>
<dbReference type="InterPro" id="IPR005135">
    <property type="entry name" value="Endo/exonuclease/phosphatase"/>
</dbReference>
<evidence type="ECO:0000256" key="2">
    <source>
        <dbReference type="ARBA" id="ARBA00022475"/>
    </source>
</evidence>
<dbReference type="InterPro" id="IPR015943">
    <property type="entry name" value="WD40/YVTN_repeat-like_dom_sf"/>
</dbReference>
<sequence>MPIDLTGDYVQDFDSLPNLPTSPAQNWQDDVTLVGWFSSRTGTGTTIVPGTGSLNAGGLYSFGASGSADRALGSVGSGNAAGGDFTWGVSFRNESGSTIETLYIQYQGEQWRFSGSATAQTLDFQYQTSIQPGLWSDADSLDFTSPIISGSAGALDGNASTNRTLISGTLTNLGLHPGESLQIRWSDPDHPGSDHGLAIDDFQVSVNPLTGSPPAGLTLLQSHGNTVVAEGGGGDSFAIQLDRQPSDAVTLTLAEAAGIPQLVLQPTQLVFTSSNWSVPQTVTLAAIDDDIVEGSQATSLQFTLASADPSYDGLTVPPLPVDIIDNDGVVTRIHAIQGSGASFDPAFAGVQTIEGVVVASFPGSIGLNGFFVQEEDADADADPFTSEGIFVFDPSGRFSGGVGSKVRVTGDVREFTSSGSGIAGPYASSLTQIYDPSTILDLGTVALPAPVSIVLPVADVTVLERYEGMLVTVSPFSGDLIVTDTFKLGRFGQVGLSAGERLDQFTQVNAPSVSGYATYLNELLTRSIILDDGSSRQNPDPVIHSRGGQPLSADNTLRGGDAIGSISGVLDERFEGYRVQTLSPASFTPTNPRSLAPPPVVGEVKVGTFNVLNYFSDLDTNAVISIPGGVSFEPRGANTAIELSRQQEKLVSAILGLDTDVLGLIEIENDGPATLANLVDALNAQAGAGTYAFIDDTALLDDPNPAPNAVGTDAIKVAILYKPGAVLPIGSARSFAEADPANPIFDRPPVAQTFVTPAGGRFSVVVNHFKSKGSSAGLSGDADQGDGQGFSNATRVAQSQALLAFVETLKTSSGDDDVLVLGDLNAYAREDPITTLTNGGLVNLFDEDSYSYQFNGQWGSLDHALATASLSSQVSGAHKWSINADEPVVLDYNTEFKSPNQVNSYFTTGPFRTSDHDPLLIGLTLTNTDTNPMITSGSAFSIDEANSNGITGPSSSATPYITSSNPEVQFTSLFTVGDDVNGYRMVGIPDGMGAFDNGDGTFTLLMNHELANTRGIARAHGQPGAFVSRWVIDKSSLEVLSIEDFLRNGTSVYLSDNDPAAGLAHSAYLAAATTILSRLCSADLAAVSAYQWIDPATGTSYGTAARLFLSGEESSGSVIGVGPEATTLFGRLFAWAATDDTGTPLDEAGTAWEVPHGGLFAWENAVANPLAQRKTLVMGLDDSNGGQMYLWVGDKQTSGTVVERAGLTRQGPDDSLYVVKVSALSSLDGAGVPTETLDASVEGSFTLANLGDVSALSLDGLEAASDAAGATQFLRPEDGQWDPANPSDFYFVTTSRYDQTKDGIGSQVGRSRLYRLRFDDISQPQLGGSITALLDGTEAGNMFDNMTIAGGKVILQEDVGNQQHLGKIWSYDIAADSLTELGSHDRQRFGDVGVPAVAPFNQDEESSGVIDMSEILGAGTFLLNVQAHYAIPGELAEGGQLLLMRTNAASGQPLVTTVTANDPENDPLSFTISGGEDAADFTIDPSTGELRFKVAPDAENPADADGNNVYLVEVSVSDGNSAPVSQTITVSVNPVNEGPTNTTAAAVSVVENTTFVTTASGTDPEGAALSFAISGGADAAHFSIDPATGELRFLIAPDFEAPSDNGANNSYVVGITVSDGVNAPVARSVVVSVTDVKEAPIPSNALSVTPIGSYASGIAGVAEVVAHDPISQQLFSLNGVANRLDVISITNPAAPALVGSIDLAPYGAAPNSVAVKNGLIAVAMQASPKTDAGKVVFFSTAGVFQNQVSVGAQPDMLTFTPDGLKVLVANEGEPNVGDTINPEGSVSIISLAAGVAAATVKTAGFSAFNGQEDKLRGQGVRISAGKSVAVDVEPEYIAVSPDGLTARITLQENNAVAVLDLSTDTITAIQALGLKDYSQGLPQVKTFDFNEASLPVLGTTATGQDLKLGGFSGLHFEGIDAASGNLKFITNTDRGPNGEPSDVLPAVPGNERPFALPDFAPELVRFQLNQATGAISITGRIALKRADGTPLTGLPNLQVGAAGGAYTDEVGVDLAGNQLANDPFGADLEGIVVAPDGSFWLPDEYRPAIYHFDAGGTLIDRLIPIGTAAAAGQPPGSFGTEVLPAVYGQFRRANRGFEAIAMEGDTLYVFIQTNLENPGSGSLNAARANGVIRIVAFDTTTSTVSGEYVYVMRDTTAGGLAKTDKIGDAVALGDGRFLVAERDDRIGTDSNKLIYEINLKGATNVLGTALATATSGTTLESLSPAGLAANGVRPVDKRLVVNAAAIGYTGVSKLEGLAVVDGDTIAVINDNDFQMAGAITGDGSAPLNPNPEPIRLGLIDFNLSNGLDASDRDVDGSSGAGGKINIQPRPVFGMYMPDAIAAYAVGGKRYFITANEGDDRDDFITAAETIRAGASGYLLDPAAFPDAAALKNNAVLGRLTVSAIDGDIDGDGDVDRIQAYGARSFSIWDEAGNRVFDSGDALELITAAQVPALFNGEGTAASFDTRSDNKGPEPEGVAIGEINGRHYAFVGLERVGGFITYDVTDPLKPVFVTYTNPAANPVGTPGQSDRAPEGIAFISAADSPTGQPLVVTGNEVSGSTTLYSVTIPATYTLQILSYYGESGLLGVETAPILGALIDRFDDQYANTLKLGEGDTFIPGPWLIGGADPSLSAVPGIGSTALGRPDIAIFNAFGTDASALGNHEFDLGSPVLQGAISPSGAWGGALFPFITANLNFAADSSLRGLADASIGGSAANAFAGAEASSIKGKIAPYAVVTEGGEKIGIVGSTTFELLSKSSPNGTVPKDDADPATSDLQEVAIYVQAAIDALRAQGINKIVMVDQLDTLDRNKALAPLLSGVDVMVAGGGHERLGDANDVAVAFNGHDADFIPGESFPIVTAGADGKPVLIITTDTEFTYLGRLVIDFDANGEIIVSNLNAVINGAYAATEATLQAAYGTTDSAETIIAASSIGSQVKAITEAINDVIVSKDGNIFGYTSVYLEGDRVFGRTQEVNLGSITADANLAKARAALGGGAVLASLKNGGGIRASIGSIGESGEKLPPASSPVKPAGAISQLDIENALRFDNKLMVFDATPQQLLNILEFAAGLSSGPAQQNGGYAQIGGVRFSYDPSRPAGSKVLDVAVYDEAGQLVAKIADNGVLLSAAPATISVVALNFTANGGDSYPIKANGENFRYLLSDGSLSEAVDESLDFTATATFASVGLTNADLLGEQKAFQDFLLANHATPATAYATGDTPASLDQRIQNLQFKADTVFPGIDLSTYVRVGRYDLPEPTRTTPPAGSLLAQEVSAVTFNQDTGTLFVVGDGGTSVVQVSRTGQLIDSMTLAPGSSPQGTDFYDPEGLTYVGNGQFVLVEERDRQAILFTYAAGGTLTRADTKTVKLGTSIGNVGLEGLTYDPQTGGFIFVKEIQPQGIFQTSIDFDAGTASNGSPGTVNATNLFDPSLAGLADFADVFALSNLDYLQGQSDSANLLVLSQESGKVVEVDRAGNVLSFLTILSDPGNPLSVANQQHEGLTMDDSGYLYIVSENGGGDFDRPQLWVYAPSSVANQAPTAIALTNTVTEIEENTSTTTRLKVADVVISDDGQGANNLTVTGADAAFFEVEASGLYIKAGTVLDFETKTSYAISVAVDDPAVGANPDASTSFNLALTDVVNEGGPPPSTNGLVITEVAPWSSGNSPVAADWFELTNTGSTAIDISGWRMDDNSGSFVASVPLSGISSIAAGESVIFIEGASPNATFLSNWFGANAPAGLQIGSYSGSGVGLSTGGDAVNIYDPNGVLKASVAFGASPAPPTLASFDNAALLNNSLTTLTTLSSVGVNGAFGITSNDGNTEIGSPGRIASLPEPPSLIISEVSPWSSGNSSYGADWFEITNIGSRAVDITGWRFDDNSNNAANAVALNGITSIGAGQSVVFIEGDAATAEAFKTAWFGSNVPADFAIGTYSGSGVGLSTGGDAVNLFDASGHRITGVSFGASTTGFSFDNGAGAGSSTLPLPILDTLSKAGLKGAFLAADGAGTGSPGSAKANAALSLGNELIQNPSAFDFSFGSTLPAAVALQARFLDVQGQPVAGVQTLATAVGQASGLPAGFAAADQQGVLGDGQFDGSVEFFLTNLSSGATTPLSLSGSAATGFVLAGGGLSITASLTPEAQKPEVFNTSFSIGTDALIGLDLSGLTNQLNLDVEIYREAAFNSTLGLYLSDRSTGDVIDPLTGAVASGGSWAGSESAYRQAAVANALWSGTTANNTVASLSATVSLNDALRFSDYVLLPFIQVANTKQIYVAGASRNADDFGHIQLIGTNTFGFEDLRGGGDADFDDLILRVNAL</sequence>
<dbReference type="Pfam" id="PF02872">
    <property type="entry name" value="5_nucleotid_C"/>
    <property type="match status" value="1"/>
</dbReference>
<dbReference type="InterPro" id="IPR025193">
    <property type="entry name" value="DUF4114"/>
</dbReference>
<dbReference type="SUPFAM" id="SSF50969">
    <property type="entry name" value="YVTN repeat-like/Quinoprotein amine dehydrogenase"/>
    <property type="match status" value="1"/>
</dbReference>
<dbReference type="EMBL" id="JAYGHY010000022">
    <property type="protein sequence ID" value="MEA5442609.1"/>
    <property type="molecule type" value="Genomic_DNA"/>
</dbReference>
<dbReference type="SUPFAM" id="SSF50956">
    <property type="entry name" value="Thermostable phytase (3-phytase)"/>
    <property type="match status" value="1"/>
</dbReference>
<dbReference type="Gene3D" id="3.90.780.10">
    <property type="entry name" value="5'-Nucleotidase, C-terminal domain"/>
    <property type="match status" value="1"/>
</dbReference>
<dbReference type="Gene3D" id="2.60.40.60">
    <property type="entry name" value="Cadherins"/>
    <property type="match status" value="1"/>
</dbReference>
<keyword evidence="7" id="KW-0255">Endonuclease</keyword>
<dbReference type="InterPro" id="IPR011044">
    <property type="entry name" value="Quino_amine_DH_bsu"/>
</dbReference>
<dbReference type="SUPFAM" id="SSF49313">
    <property type="entry name" value="Cadherin-like"/>
    <property type="match status" value="2"/>
</dbReference>
<dbReference type="InterPro" id="IPR055188">
    <property type="entry name" value="Choice_anch_I"/>
</dbReference>
<evidence type="ECO:0000256" key="3">
    <source>
        <dbReference type="ARBA" id="ARBA00023136"/>
    </source>
</evidence>
<feature type="domain" description="Cadherin" evidence="5">
    <location>
        <begin position="3532"/>
        <end position="3638"/>
    </location>
</feature>
<gene>
    <name evidence="7" type="ORF">VB739_08595</name>
</gene>
<comment type="subcellular location">
    <subcellularLocation>
        <location evidence="1">Cell membrane</location>
    </subcellularLocation>
</comment>
<evidence type="ECO:0000313" key="8">
    <source>
        <dbReference type="Proteomes" id="UP001302329"/>
    </source>
</evidence>
<accession>A0ABU5SVT4</accession>
<dbReference type="CDD" id="cd09971">
    <property type="entry name" value="SdiA-regulated"/>
    <property type="match status" value="1"/>
</dbReference>
<dbReference type="SMART" id="SM00112">
    <property type="entry name" value="CA"/>
    <property type="match status" value="2"/>
</dbReference>